<reference evidence="4" key="1">
    <citation type="journal article" date="2023" name="Mol. Phylogenet. Evol.">
        <title>Genome-scale phylogeny and comparative genomics of the fungal order Sordariales.</title>
        <authorList>
            <person name="Hensen N."/>
            <person name="Bonometti L."/>
            <person name="Westerberg I."/>
            <person name="Brannstrom I.O."/>
            <person name="Guillou S."/>
            <person name="Cros-Aarteil S."/>
            <person name="Calhoun S."/>
            <person name="Haridas S."/>
            <person name="Kuo A."/>
            <person name="Mondo S."/>
            <person name="Pangilinan J."/>
            <person name="Riley R."/>
            <person name="LaButti K."/>
            <person name="Andreopoulos B."/>
            <person name="Lipzen A."/>
            <person name="Chen C."/>
            <person name="Yan M."/>
            <person name="Daum C."/>
            <person name="Ng V."/>
            <person name="Clum A."/>
            <person name="Steindorff A."/>
            <person name="Ohm R.A."/>
            <person name="Martin F."/>
            <person name="Silar P."/>
            <person name="Natvig D.O."/>
            <person name="Lalanne C."/>
            <person name="Gautier V."/>
            <person name="Ament-Velasquez S.L."/>
            <person name="Kruys A."/>
            <person name="Hutchinson M.I."/>
            <person name="Powell A.J."/>
            <person name="Barry K."/>
            <person name="Miller A.N."/>
            <person name="Grigoriev I.V."/>
            <person name="Debuchy R."/>
            <person name="Gladieux P."/>
            <person name="Hiltunen Thoren M."/>
            <person name="Johannesson H."/>
        </authorList>
    </citation>
    <scope>NUCLEOTIDE SEQUENCE</scope>
    <source>
        <strain evidence="4">CBS 990.96</strain>
    </source>
</reference>
<organism evidence="4 5">
    <name type="scientific">Podospora fimiseda</name>
    <dbReference type="NCBI Taxonomy" id="252190"/>
    <lineage>
        <taxon>Eukaryota</taxon>
        <taxon>Fungi</taxon>
        <taxon>Dikarya</taxon>
        <taxon>Ascomycota</taxon>
        <taxon>Pezizomycotina</taxon>
        <taxon>Sordariomycetes</taxon>
        <taxon>Sordariomycetidae</taxon>
        <taxon>Sordariales</taxon>
        <taxon>Podosporaceae</taxon>
        <taxon>Podospora</taxon>
    </lineage>
</organism>
<accession>A0AAN7H1H0</accession>
<dbReference type="InterPro" id="IPR052971">
    <property type="entry name" value="TRP_calcium_channel"/>
</dbReference>
<protein>
    <recommendedName>
        <fullName evidence="3">Calcium channel YVC1-like C-terminal transmembrane domain-containing protein</fullName>
    </recommendedName>
</protein>
<comment type="caution">
    <text evidence="4">The sequence shown here is derived from an EMBL/GenBank/DDBJ whole genome shotgun (WGS) entry which is preliminary data.</text>
</comment>
<feature type="region of interest" description="Disordered" evidence="1">
    <location>
        <begin position="1"/>
        <end position="21"/>
    </location>
</feature>
<feature type="domain" description="Calcium channel YVC1-like C-terminal transmembrane" evidence="3">
    <location>
        <begin position="301"/>
        <end position="591"/>
    </location>
</feature>
<dbReference type="Pfam" id="PF23317">
    <property type="entry name" value="YVC1_C"/>
    <property type="match status" value="1"/>
</dbReference>
<dbReference type="Proteomes" id="UP001301958">
    <property type="component" value="Unassembled WGS sequence"/>
</dbReference>
<dbReference type="AlphaFoldDB" id="A0AAN7H1H0"/>
<gene>
    <name evidence="4" type="ORF">QBC38DRAFT_479734</name>
</gene>
<keyword evidence="5" id="KW-1185">Reference proteome</keyword>
<proteinExistence type="predicted"/>
<feature type="transmembrane region" description="Helical" evidence="2">
    <location>
        <begin position="427"/>
        <end position="448"/>
    </location>
</feature>
<evidence type="ECO:0000256" key="1">
    <source>
        <dbReference type="SAM" id="MobiDB-lite"/>
    </source>
</evidence>
<dbReference type="EMBL" id="MU865343">
    <property type="protein sequence ID" value="KAK4226700.1"/>
    <property type="molecule type" value="Genomic_DNA"/>
</dbReference>
<evidence type="ECO:0000313" key="4">
    <source>
        <dbReference type="EMBL" id="KAK4226700.1"/>
    </source>
</evidence>
<keyword evidence="2" id="KW-0472">Membrane</keyword>
<name>A0AAN7H1H0_9PEZI</name>
<dbReference type="InterPro" id="IPR056336">
    <property type="entry name" value="YVC1_C"/>
</dbReference>
<feature type="transmembrane region" description="Helical" evidence="2">
    <location>
        <begin position="488"/>
        <end position="508"/>
    </location>
</feature>
<evidence type="ECO:0000313" key="5">
    <source>
        <dbReference type="Proteomes" id="UP001301958"/>
    </source>
</evidence>
<feature type="transmembrane region" description="Helical" evidence="2">
    <location>
        <begin position="354"/>
        <end position="375"/>
    </location>
</feature>
<feature type="transmembrane region" description="Helical" evidence="2">
    <location>
        <begin position="387"/>
        <end position="407"/>
    </location>
</feature>
<evidence type="ECO:0000256" key="2">
    <source>
        <dbReference type="SAM" id="Phobius"/>
    </source>
</evidence>
<dbReference type="PANTHER" id="PTHR35859">
    <property type="entry name" value="NONSELECTIVE CATION CHANNEL PROTEIN"/>
    <property type="match status" value="1"/>
</dbReference>
<evidence type="ECO:0000259" key="3">
    <source>
        <dbReference type="Pfam" id="PF23317"/>
    </source>
</evidence>
<reference evidence="4" key="2">
    <citation type="submission" date="2023-05" db="EMBL/GenBank/DDBJ databases">
        <authorList>
            <consortium name="Lawrence Berkeley National Laboratory"/>
            <person name="Steindorff A."/>
            <person name="Hensen N."/>
            <person name="Bonometti L."/>
            <person name="Westerberg I."/>
            <person name="Brannstrom I.O."/>
            <person name="Guillou S."/>
            <person name="Cros-Aarteil S."/>
            <person name="Calhoun S."/>
            <person name="Haridas S."/>
            <person name="Kuo A."/>
            <person name="Mondo S."/>
            <person name="Pangilinan J."/>
            <person name="Riley R."/>
            <person name="Labutti K."/>
            <person name="Andreopoulos B."/>
            <person name="Lipzen A."/>
            <person name="Chen C."/>
            <person name="Yanf M."/>
            <person name="Daum C."/>
            <person name="Ng V."/>
            <person name="Clum A."/>
            <person name="Ohm R."/>
            <person name="Martin F."/>
            <person name="Silar P."/>
            <person name="Natvig D."/>
            <person name="Lalanne C."/>
            <person name="Gautier V."/>
            <person name="Ament-Velasquez S.L."/>
            <person name="Kruys A."/>
            <person name="Hutchinson M.I."/>
            <person name="Powell A.J."/>
            <person name="Barry K."/>
            <person name="Miller A.N."/>
            <person name="Grigoriev I.V."/>
            <person name="Debuchy R."/>
            <person name="Gladieux P."/>
            <person name="Thoren M.H."/>
            <person name="Johannesson H."/>
        </authorList>
    </citation>
    <scope>NUCLEOTIDE SEQUENCE</scope>
    <source>
        <strain evidence="4">CBS 990.96</strain>
    </source>
</reference>
<keyword evidence="2" id="KW-0812">Transmembrane</keyword>
<dbReference type="PANTHER" id="PTHR35859:SF5">
    <property type="entry name" value="ION TRANSPORT DOMAIN-CONTAINING PROTEIN"/>
    <property type="match status" value="1"/>
</dbReference>
<feature type="transmembrane region" description="Helical" evidence="2">
    <location>
        <begin position="292"/>
        <end position="311"/>
    </location>
</feature>
<sequence length="727" mass="81445">MPIRVKSRPQKDSAELRTPSPFARYSFGPELPDISDEDTFREVVKKLSIYIADTVRLPSTFEQLRTTAAGDGLRSLVEHLGQTCTHPAIVNALLALKWHYGSNTEDKGLSEARANACEIVAWRFLTHLSEREAVDYCLYEIPDPKEEESRDASQDEEEGEVDERSALLAQALTGTAQATRKVFSGSEGSQGNKRNLLLKSISRLTMSMTDEDDEEEDEDPTENFTNLNALEIAAIADAKRFLSQAIVQKIITGIWNGDIIFWDTLSVHSVKKPRFYNPHTADPFSRLRVPKYLKSFEVLFFASFLFLYYAVLVERNPTRITPLEITLYVWFAAFAHDELSEWIDAGSIFYAADIWNLFDMAMIGIGAAFIILRAVGLRTQDTLLVDLSFDILALEALFMVPRVFSILSLSPYWGTLIPCLKEMGKDFIKFMVLVVVVYLGFLTTFSLVGRDHFSLGEMVMKLTKIFLGSSFVGFDIMHRIDPIFGPPLMILFIMLSSILLTGSLTGMLSNSFSRVITHAREEYLYVYSVYVLEASTSNRLTHFYPPFNLLAVVIFRPLRLFLPSDNKFRQARILLLKATHLPIVAVIEFYEWLRGTSSSKGTQYSGFRGPRHATIGSPHPHKKLAHHRISMPSLRDISGTTAAGGSLNGGSKLRPPPLHAVSEGSSLLAKRQEQAAYERAEETAFNGVSSDVEVRIADLSAKIDRLTELVLTMQAQSSKTLNDVSVA</sequence>
<keyword evidence="2" id="KW-1133">Transmembrane helix</keyword>